<evidence type="ECO:0000256" key="5">
    <source>
        <dbReference type="RuleBase" id="RU004404"/>
    </source>
</evidence>
<dbReference type="Pfam" id="PF13180">
    <property type="entry name" value="PDZ_2"/>
    <property type="match status" value="1"/>
</dbReference>
<evidence type="ECO:0000313" key="9">
    <source>
        <dbReference type="Proteomes" id="UP000823934"/>
    </source>
</evidence>
<dbReference type="Gene3D" id="2.30.42.10">
    <property type="match status" value="1"/>
</dbReference>
<evidence type="ECO:0000256" key="6">
    <source>
        <dbReference type="SAM" id="SignalP"/>
    </source>
</evidence>
<dbReference type="Pfam" id="PF03572">
    <property type="entry name" value="Peptidase_S41"/>
    <property type="match status" value="1"/>
</dbReference>
<reference evidence="8" key="2">
    <citation type="submission" date="2021-04" db="EMBL/GenBank/DDBJ databases">
        <authorList>
            <person name="Gilroy R."/>
        </authorList>
    </citation>
    <scope>NUCLEOTIDE SEQUENCE</scope>
    <source>
        <strain evidence="8">CHK160-9182</strain>
    </source>
</reference>
<evidence type="ECO:0000256" key="4">
    <source>
        <dbReference type="ARBA" id="ARBA00022825"/>
    </source>
</evidence>
<dbReference type="SMART" id="SM00228">
    <property type="entry name" value="PDZ"/>
    <property type="match status" value="1"/>
</dbReference>
<name>A0A9D1TUH5_9GAMM</name>
<keyword evidence="3 5" id="KW-0378">Hydrolase</keyword>
<organism evidence="8 9">
    <name type="scientific">Candidatus Ignatzschineria merdigallinarum</name>
    <dbReference type="NCBI Taxonomy" id="2838621"/>
    <lineage>
        <taxon>Bacteria</taxon>
        <taxon>Pseudomonadati</taxon>
        <taxon>Pseudomonadota</taxon>
        <taxon>Gammaproteobacteria</taxon>
        <taxon>Cardiobacteriales</taxon>
        <taxon>Ignatzschineriaceae</taxon>
        <taxon>Ignatzschineria</taxon>
    </lineage>
</organism>
<dbReference type="InterPro" id="IPR005151">
    <property type="entry name" value="Tail-specific_protease"/>
</dbReference>
<evidence type="ECO:0000256" key="2">
    <source>
        <dbReference type="ARBA" id="ARBA00022670"/>
    </source>
</evidence>
<dbReference type="Gene3D" id="3.30.750.44">
    <property type="match status" value="1"/>
</dbReference>
<comment type="similarity">
    <text evidence="1 5">Belongs to the peptidase S41A family.</text>
</comment>
<dbReference type="PANTHER" id="PTHR32060">
    <property type="entry name" value="TAIL-SPECIFIC PROTEASE"/>
    <property type="match status" value="1"/>
</dbReference>
<keyword evidence="6" id="KW-0732">Signal</keyword>
<dbReference type="GO" id="GO:0030288">
    <property type="term" value="C:outer membrane-bounded periplasmic space"/>
    <property type="evidence" value="ECO:0007669"/>
    <property type="project" value="TreeGrafter"/>
</dbReference>
<gene>
    <name evidence="8" type="ORF">H9889_05075</name>
</gene>
<dbReference type="GO" id="GO:0007165">
    <property type="term" value="P:signal transduction"/>
    <property type="evidence" value="ECO:0007669"/>
    <property type="project" value="TreeGrafter"/>
</dbReference>
<proteinExistence type="inferred from homology"/>
<dbReference type="PROSITE" id="PS50106">
    <property type="entry name" value="PDZ"/>
    <property type="match status" value="1"/>
</dbReference>
<feature type="chain" id="PRO_5038931343" evidence="6">
    <location>
        <begin position="25"/>
        <end position="455"/>
    </location>
</feature>
<evidence type="ECO:0000256" key="3">
    <source>
        <dbReference type="ARBA" id="ARBA00022801"/>
    </source>
</evidence>
<evidence type="ECO:0000259" key="7">
    <source>
        <dbReference type="PROSITE" id="PS50106"/>
    </source>
</evidence>
<dbReference type="CDD" id="cd07560">
    <property type="entry name" value="Peptidase_S41_CPP"/>
    <property type="match status" value="1"/>
</dbReference>
<sequence>MKKLIFPLLSACLLSALSASPVTASKIIEESKTQDLELISAPETQKLPINELRLFTEILEQLKNNYVDPISDEILIHNAIDGMLTLDPHSKYYSQDEYQKIQNETSGSFAGIGIETLYFEDHETLMINQVFPNSPAFEAGLKIGDQIQKIDGTTIAEIKTSEKASALQGKIGSEVTLTILRDDENFDLSLTRGNIKTPSLSTAKLYNNEFAYFKIDRFQQQSDKEIVDALMTLEVEAKTKNAEIHGVILDLRDNRGGLLTASIAVADLFLDEGLITYTDGQAARFKARYEAKKGDIIPNIPLIILINSQSASGSEIVAGALQDHQRALIVGENSYGKGSIQMVQPLKNGDAIRYTSARYYTPNGHSIQNYGITPDVILPNINAKITHNKSTRGIDNKGHLVNADDPRNNNRMPANFAYLIEKGDFPLYEALNILRAMSNSHSEPTSKSSNHISSE</sequence>
<dbReference type="Gene3D" id="3.90.226.10">
    <property type="entry name" value="2-enoyl-CoA Hydratase, Chain A, domain 1"/>
    <property type="match status" value="1"/>
</dbReference>
<evidence type="ECO:0000313" key="8">
    <source>
        <dbReference type="EMBL" id="HIW06680.1"/>
    </source>
</evidence>
<dbReference type="Proteomes" id="UP000823934">
    <property type="component" value="Unassembled WGS sequence"/>
</dbReference>
<dbReference type="SMART" id="SM00245">
    <property type="entry name" value="TSPc"/>
    <property type="match status" value="1"/>
</dbReference>
<accession>A0A9D1TUH5</accession>
<dbReference type="SUPFAM" id="SSF52096">
    <property type="entry name" value="ClpP/crotonase"/>
    <property type="match status" value="1"/>
</dbReference>
<dbReference type="GO" id="GO:0008236">
    <property type="term" value="F:serine-type peptidase activity"/>
    <property type="evidence" value="ECO:0007669"/>
    <property type="project" value="UniProtKB-KW"/>
</dbReference>
<dbReference type="CDD" id="cd06782">
    <property type="entry name" value="cpPDZ_CPP-like"/>
    <property type="match status" value="1"/>
</dbReference>
<dbReference type="InterPro" id="IPR029045">
    <property type="entry name" value="ClpP/crotonase-like_dom_sf"/>
</dbReference>
<evidence type="ECO:0000256" key="1">
    <source>
        <dbReference type="ARBA" id="ARBA00009179"/>
    </source>
</evidence>
<dbReference type="InterPro" id="IPR004447">
    <property type="entry name" value="Peptidase_S41A"/>
</dbReference>
<dbReference type="EMBL" id="DXHP01000113">
    <property type="protein sequence ID" value="HIW06680.1"/>
    <property type="molecule type" value="Genomic_DNA"/>
</dbReference>
<comment type="caution">
    <text evidence="8">The sequence shown here is derived from an EMBL/GenBank/DDBJ whole genome shotgun (WGS) entry which is preliminary data.</text>
</comment>
<dbReference type="InterPro" id="IPR001478">
    <property type="entry name" value="PDZ"/>
</dbReference>
<dbReference type="PANTHER" id="PTHR32060:SF30">
    <property type="entry name" value="CARBOXY-TERMINAL PROCESSING PROTEASE CTPA"/>
    <property type="match status" value="1"/>
</dbReference>
<dbReference type="GO" id="GO:0004175">
    <property type="term" value="F:endopeptidase activity"/>
    <property type="evidence" value="ECO:0007669"/>
    <property type="project" value="TreeGrafter"/>
</dbReference>
<reference evidence="8" key="1">
    <citation type="journal article" date="2021" name="PeerJ">
        <title>Extensive microbial diversity within the chicken gut microbiome revealed by metagenomics and culture.</title>
        <authorList>
            <person name="Gilroy R."/>
            <person name="Ravi A."/>
            <person name="Getino M."/>
            <person name="Pursley I."/>
            <person name="Horton D.L."/>
            <person name="Alikhan N.F."/>
            <person name="Baker D."/>
            <person name="Gharbi K."/>
            <person name="Hall N."/>
            <person name="Watson M."/>
            <person name="Adriaenssens E.M."/>
            <person name="Foster-Nyarko E."/>
            <person name="Jarju S."/>
            <person name="Secka A."/>
            <person name="Antonio M."/>
            <person name="Oren A."/>
            <person name="Chaudhuri R.R."/>
            <person name="La Ragione R."/>
            <person name="Hildebrand F."/>
            <person name="Pallen M.J."/>
        </authorList>
    </citation>
    <scope>NUCLEOTIDE SEQUENCE</scope>
    <source>
        <strain evidence="8">CHK160-9182</strain>
    </source>
</reference>
<dbReference type="InterPro" id="IPR036034">
    <property type="entry name" value="PDZ_sf"/>
</dbReference>
<dbReference type="NCBIfam" id="TIGR00225">
    <property type="entry name" value="prc"/>
    <property type="match status" value="1"/>
</dbReference>
<keyword evidence="2 5" id="KW-0645">Protease</keyword>
<dbReference type="SUPFAM" id="SSF50156">
    <property type="entry name" value="PDZ domain-like"/>
    <property type="match status" value="1"/>
</dbReference>
<dbReference type="GO" id="GO:0006508">
    <property type="term" value="P:proteolysis"/>
    <property type="evidence" value="ECO:0007669"/>
    <property type="project" value="UniProtKB-KW"/>
</dbReference>
<protein>
    <submittedName>
        <fullName evidence="8">S41 family peptidase</fullName>
    </submittedName>
</protein>
<feature type="domain" description="PDZ" evidence="7">
    <location>
        <begin position="98"/>
        <end position="183"/>
    </location>
</feature>
<feature type="signal peptide" evidence="6">
    <location>
        <begin position="1"/>
        <end position="24"/>
    </location>
</feature>
<keyword evidence="4 5" id="KW-0720">Serine protease</keyword>
<dbReference type="AlphaFoldDB" id="A0A9D1TUH5"/>